<evidence type="ECO:0000313" key="1">
    <source>
        <dbReference type="EMBL" id="KAG2324701.1"/>
    </source>
</evidence>
<comment type="caution">
    <text evidence="1">The sequence shown here is derived from an EMBL/GenBank/DDBJ whole genome shotgun (WGS) entry which is preliminary data.</text>
</comment>
<gene>
    <name evidence="1" type="ORF">Bca52824_007429</name>
</gene>
<proteinExistence type="predicted"/>
<reference evidence="1 2" key="1">
    <citation type="submission" date="2020-02" db="EMBL/GenBank/DDBJ databases">
        <authorList>
            <person name="Ma Q."/>
            <person name="Huang Y."/>
            <person name="Song X."/>
            <person name="Pei D."/>
        </authorList>
    </citation>
    <scope>NUCLEOTIDE SEQUENCE [LARGE SCALE GENOMIC DNA]</scope>
    <source>
        <strain evidence="1">Sxm20200214</strain>
        <tissue evidence="1">Leaf</tissue>
    </source>
</reference>
<sequence length="96" mass="10189">MSCGQQSDVLLGSGVVRDKSEWCVVLGLDDTSGVLWLCGSGRSSLARVCLGRCDQGQRLAKHVKVQYVLGGVDVLWLSEMGVVVSCGFTGHCISTK</sequence>
<keyword evidence="2" id="KW-1185">Reference proteome</keyword>
<name>A0A8X7W7V4_BRACI</name>
<dbReference type="AlphaFoldDB" id="A0A8X7W7V4"/>
<dbReference type="EMBL" id="JAAMPC010000002">
    <property type="protein sequence ID" value="KAG2324701.1"/>
    <property type="molecule type" value="Genomic_DNA"/>
</dbReference>
<dbReference type="Proteomes" id="UP000886595">
    <property type="component" value="Unassembled WGS sequence"/>
</dbReference>
<evidence type="ECO:0000313" key="2">
    <source>
        <dbReference type="Proteomes" id="UP000886595"/>
    </source>
</evidence>
<accession>A0A8X7W7V4</accession>
<protein>
    <submittedName>
        <fullName evidence="1">Uncharacterized protein</fullName>
    </submittedName>
</protein>
<organism evidence="1 2">
    <name type="scientific">Brassica carinata</name>
    <name type="common">Ethiopian mustard</name>
    <name type="synonym">Abyssinian cabbage</name>
    <dbReference type="NCBI Taxonomy" id="52824"/>
    <lineage>
        <taxon>Eukaryota</taxon>
        <taxon>Viridiplantae</taxon>
        <taxon>Streptophyta</taxon>
        <taxon>Embryophyta</taxon>
        <taxon>Tracheophyta</taxon>
        <taxon>Spermatophyta</taxon>
        <taxon>Magnoliopsida</taxon>
        <taxon>eudicotyledons</taxon>
        <taxon>Gunneridae</taxon>
        <taxon>Pentapetalae</taxon>
        <taxon>rosids</taxon>
        <taxon>malvids</taxon>
        <taxon>Brassicales</taxon>
        <taxon>Brassicaceae</taxon>
        <taxon>Brassiceae</taxon>
        <taxon>Brassica</taxon>
    </lineage>
</organism>